<evidence type="ECO:0008006" key="9">
    <source>
        <dbReference type="Google" id="ProtNLM"/>
    </source>
</evidence>
<dbReference type="GO" id="GO:0015343">
    <property type="term" value="F:siderophore-iron transmembrane transporter activity"/>
    <property type="evidence" value="ECO:0007669"/>
    <property type="project" value="TreeGrafter"/>
</dbReference>
<keyword evidence="3 6" id="KW-1133">Transmembrane helix</keyword>
<evidence type="ECO:0000256" key="5">
    <source>
        <dbReference type="SAM" id="MobiDB-lite"/>
    </source>
</evidence>
<feature type="transmembrane region" description="Helical" evidence="6">
    <location>
        <begin position="327"/>
        <end position="345"/>
    </location>
</feature>
<evidence type="ECO:0000256" key="3">
    <source>
        <dbReference type="ARBA" id="ARBA00022989"/>
    </source>
</evidence>
<reference evidence="7 8" key="1">
    <citation type="journal article" date="2018" name="BMC Genomics">
        <title>Genomic evidence for intraspecific hybridization in a clonal and extremely halotolerant yeast.</title>
        <authorList>
            <person name="Gostincar C."/>
            <person name="Stajich J.E."/>
            <person name="Zupancic J."/>
            <person name="Zalar P."/>
            <person name="Gunde-Cimerman N."/>
        </authorList>
    </citation>
    <scope>NUCLEOTIDE SEQUENCE [LARGE SCALE GENOMIC DNA]</scope>
    <source>
        <strain evidence="7 8">EXF-562</strain>
    </source>
</reference>
<feature type="transmembrane region" description="Helical" evidence="6">
    <location>
        <begin position="132"/>
        <end position="154"/>
    </location>
</feature>
<feature type="transmembrane region" description="Helical" evidence="6">
    <location>
        <begin position="352"/>
        <end position="369"/>
    </location>
</feature>
<dbReference type="EMBL" id="QWIS01000006">
    <property type="protein sequence ID" value="RMZ17184.1"/>
    <property type="molecule type" value="Genomic_DNA"/>
</dbReference>
<keyword evidence="4 6" id="KW-0472">Membrane</keyword>
<dbReference type="GO" id="GO:0005886">
    <property type="term" value="C:plasma membrane"/>
    <property type="evidence" value="ECO:0007669"/>
    <property type="project" value="TreeGrafter"/>
</dbReference>
<feature type="transmembrane region" description="Helical" evidence="6">
    <location>
        <begin position="286"/>
        <end position="307"/>
    </location>
</feature>
<dbReference type="Proteomes" id="UP000280598">
    <property type="component" value="Unassembled WGS sequence"/>
</dbReference>
<feature type="region of interest" description="Disordered" evidence="5">
    <location>
        <begin position="520"/>
        <end position="556"/>
    </location>
</feature>
<organism evidence="7 8">
    <name type="scientific">Hortaea werneckii</name>
    <name type="common">Black yeast</name>
    <name type="synonym">Cladosporium werneckii</name>
    <dbReference type="NCBI Taxonomy" id="91943"/>
    <lineage>
        <taxon>Eukaryota</taxon>
        <taxon>Fungi</taxon>
        <taxon>Dikarya</taxon>
        <taxon>Ascomycota</taxon>
        <taxon>Pezizomycotina</taxon>
        <taxon>Dothideomycetes</taxon>
        <taxon>Dothideomycetidae</taxon>
        <taxon>Mycosphaerellales</taxon>
        <taxon>Teratosphaeriaceae</taxon>
        <taxon>Hortaea</taxon>
    </lineage>
</organism>
<evidence type="ECO:0000313" key="8">
    <source>
        <dbReference type="Proteomes" id="UP000280598"/>
    </source>
</evidence>
<evidence type="ECO:0000256" key="6">
    <source>
        <dbReference type="SAM" id="Phobius"/>
    </source>
</evidence>
<dbReference type="InterPro" id="IPR036259">
    <property type="entry name" value="MFS_trans_sf"/>
</dbReference>
<feature type="transmembrane region" description="Helical" evidence="6">
    <location>
        <begin position="419"/>
        <end position="438"/>
    </location>
</feature>
<evidence type="ECO:0000256" key="2">
    <source>
        <dbReference type="ARBA" id="ARBA00022692"/>
    </source>
</evidence>
<feature type="transmembrane region" description="Helical" evidence="6">
    <location>
        <begin position="248"/>
        <end position="266"/>
    </location>
</feature>
<feature type="transmembrane region" description="Helical" evidence="6">
    <location>
        <begin position="83"/>
        <end position="111"/>
    </location>
</feature>
<feature type="transmembrane region" description="Helical" evidence="6">
    <location>
        <begin position="44"/>
        <end position="63"/>
    </location>
</feature>
<evidence type="ECO:0000256" key="4">
    <source>
        <dbReference type="ARBA" id="ARBA00023136"/>
    </source>
</evidence>
<comment type="caution">
    <text evidence="7">The sequence shown here is derived from an EMBL/GenBank/DDBJ whole genome shotgun (WGS) entry which is preliminary data.</text>
</comment>
<dbReference type="InterPro" id="IPR011701">
    <property type="entry name" value="MFS"/>
</dbReference>
<sequence length="556" mass="60666">MRLVLGKHGLKIIWLGLILMLSVYQLDNALLYNYRNYAASQFNNVAGLSTLGVVGNIVFAVFKPPLAKLSNVHGRGETYVVCVIFYLLGYILCASSSSFGTYAGGFVFANIGQTGANIMNDIVISDVSSMRWRAFAISASFIPFFITPWISGFIVEDVVSPNAMGWRWGIGMFAITMPCAASVIIGSLLFYQRKAKKEGYVAVEKMTIHEFCSQLDLGGSFLLAAGFAMFLIPFSVASLTPGRWDTGWIIALIVVGFCILIGLLFYERFVAKHPILPARYLRNVSIVRCCLLAFFDTLGFQATHTYFYTWAVIVQNMSARDATFLNYTNGVWQAVVGLLGGYIMYKTRRYKWLIFAGAVIKLIGYGIMLRVRGANNNWVELFVVQSVQGWGSGLVEIIVIVGAQVVVPHAEMPQVTALVLLFSFFGGAVGNAIAGGIYTGTFKEALKRRLGSLATEKLVQTIFESITAGVPPEGSGQKRAIDLAYSDVLLNITYVAVATSVAVVALTVFLPNLRLPETVDPLQYEGSGEDDEEGKHEESETKPSADATVLATSASH</sequence>
<dbReference type="Pfam" id="PF07690">
    <property type="entry name" value="MFS_1"/>
    <property type="match status" value="1"/>
</dbReference>
<protein>
    <recommendedName>
        <fullName evidence="9">Major facilitator superfamily (MFS) profile domain-containing protein</fullName>
    </recommendedName>
</protein>
<name>A0A3M7HVI4_HORWE</name>
<gene>
    <name evidence="7" type="ORF">D0860_00616</name>
</gene>
<feature type="transmembrane region" description="Helical" evidence="6">
    <location>
        <begin position="12"/>
        <end position="32"/>
    </location>
</feature>
<feature type="transmembrane region" description="Helical" evidence="6">
    <location>
        <begin position="166"/>
        <end position="191"/>
    </location>
</feature>
<feature type="transmembrane region" description="Helical" evidence="6">
    <location>
        <begin position="488"/>
        <end position="510"/>
    </location>
</feature>
<dbReference type="PANTHER" id="PTHR23501:SF200">
    <property type="entry name" value="TRANSPORTER, PUTATIVE (AFU_ORTHOLOGUE AFUA_3G01360)-RELATED"/>
    <property type="match status" value="1"/>
</dbReference>
<keyword evidence="2 6" id="KW-0812">Transmembrane</keyword>
<proteinExistence type="predicted"/>
<evidence type="ECO:0000313" key="7">
    <source>
        <dbReference type="EMBL" id="RMZ17184.1"/>
    </source>
</evidence>
<accession>A0A3M7HVI4</accession>
<dbReference type="PANTHER" id="PTHR23501">
    <property type="entry name" value="MAJOR FACILITATOR SUPERFAMILY"/>
    <property type="match status" value="1"/>
</dbReference>
<dbReference type="SUPFAM" id="SSF103473">
    <property type="entry name" value="MFS general substrate transporter"/>
    <property type="match status" value="2"/>
</dbReference>
<feature type="compositionally biased region" description="Basic and acidic residues" evidence="5">
    <location>
        <begin position="533"/>
        <end position="543"/>
    </location>
</feature>
<feature type="transmembrane region" description="Helical" evidence="6">
    <location>
        <begin position="215"/>
        <end position="236"/>
    </location>
</feature>
<dbReference type="AlphaFoldDB" id="A0A3M7HVI4"/>
<comment type="subcellular location">
    <subcellularLocation>
        <location evidence="1">Membrane</location>
        <topology evidence="1">Multi-pass membrane protein</topology>
    </subcellularLocation>
</comment>
<dbReference type="Gene3D" id="1.20.1250.20">
    <property type="entry name" value="MFS general substrate transporter like domains"/>
    <property type="match status" value="2"/>
</dbReference>
<evidence type="ECO:0000256" key="1">
    <source>
        <dbReference type="ARBA" id="ARBA00004141"/>
    </source>
</evidence>